<evidence type="ECO:0000256" key="11">
    <source>
        <dbReference type="SAM" id="MobiDB-lite"/>
    </source>
</evidence>
<keyword evidence="8" id="KW-0333">Golgi apparatus</keyword>
<proteinExistence type="inferred from homology"/>
<dbReference type="InterPro" id="IPR038578">
    <property type="entry name" value="GT29-like_sf"/>
</dbReference>
<keyword evidence="6" id="KW-0735">Signal-anchor</keyword>
<evidence type="ECO:0000313" key="12">
    <source>
        <dbReference type="EMBL" id="CCO17554.1"/>
    </source>
</evidence>
<evidence type="ECO:0000256" key="2">
    <source>
        <dbReference type="ARBA" id="ARBA00006003"/>
    </source>
</evidence>
<dbReference type="AlphaFoldDB" id="K8EHR8"/>
<evidence type="ECO:0000313" key="13">
    <source>
        <dbReference type="Proteomes" id="UP000198341"/>
    </source>
</evidence>
<dbReference type="GO" id="GO:0003836">
    <property type="term" value="F:beta-galactoside (CMP) alpha-2,3-sialyltransferase activity"/>
    <property type="evidence" value="ECO:0007669"/>
    <property type="project" value="TreeGrafter"/>
</dbReference>
<gene>
    <name evidence="12" type="ORF">Bathy08g03250</name>
</gene>
<dbReference type="KEGG" id="bpg:Bathy08g03250"/>
<dbReference type="InterPro" id="IPR001675">
    <property type="entry name" value="Glyco_trans_29"/>
</dbReference>
<dbReference type="PANTHER" id="PTHR46032">
    <property type="entry name" value="ALPHA-2,3-SIALYLTRANSFERASE ST3GAL I ISOFORM X1"/>
    <property type="match status" value="1"/>
</dbReference>
<dbReference type="Proteomes" id="UP000198341">
    <property type="component" value="Chromosome 8"/>
</dbReference>
<feature type="region of interest" description="Disordered" evidence="11">
    <location>
        <begin position="331"/>
        <end position="361"/>
    </location>
</feature>
<evidence type="ECO:0000256" key="3">
    <source>
        <dbReference type="ARBA" id="ARBA00022676"/>
    </source>
</evidence>
<dbReference type="RefSeq" id="XP_007511433.1">
    <property type="nucleotide sequence ID" value="XM_007511371.1"/>
</dbReference>
<name>K8EHR8_9CHLO</name>
<sequence>MSSSKEDLRESLSKISTQDIGETAMQAMEFFMDSFNVFDDEEEEKEEESALDVAEERDYLLGNKHSFANGFEVADADVIIAAASPTEYRPKVPKAASSGGKNEICAKAYLDRLPCTITKKMPECVGDSFNFGNHYWTVSQKAVEKYKTDRNLNSISKATGVKKRLPKDGPFDERNVKPYRSCAIVASSKALRGKKLGAKIDNHEVVMRMNGAPTKGYEKDVGFKTTFRVQHGGYFGWREKPEEVCLGKWAAGRDRGSHSELEKMARTKVHAINPNFARKSRTDWFTKRDHLPTQGFRALLILLASCKEVSAFGFSGGAGWYFDKVKNRGPADKRKHGQGLAKNRWLDAPKPAADRGSNSKKKRRLLSLFSNSEREGEEEVEKNDEKFNITLPKRSLLATHPRNTLPTTHKLSVERECIRNLIKLKFLQKGG</sequence>
<dbReference type="GO" id="GO:0000139">
    <property type="term" value="C:Golgi membrane"/>
    <property type="evidence" value="ECO:0007669"/>
    <property type="project" value="UniProtKB-SubCell"/>
</dbReference>
<keyword evidence="7" id="KW-1133">Transmembrane helix</keyword>
<dbReference type="Gene3D" id="3.90.1480.20">
    <property type="entry name" value="Glycosyl transferase family 29"/>
    <property type="match status" value="1"/>
</dbReference>
<protein>
    <submittedName>
        <fullName evidence="12">Sialyltransferase</fullName>
    </submittedName>
</protein>
<dbReference type="eggNOG" id="KOG2692">
    <property type="taxonomic scope" value="Eukaryota"/>
</dbReference>
<evidence type="ECO:0000256" key="4">
    <source>
        <dbReference type="ARBA" id="ARBA00022679"/>
    </source>
</evidence>
<organism evidence="12 13">
    <name type="scientific">Bathycoccus prasinos</name>
    <dbReference type="NCBI Taxonomy" id="41875"/>
    <lineage>
        <taxon>Eukaryota</taxon>
        <taxon>Viridiplantae</taxon>
        <taxon>Chlorophyta</taxon>
        <taxon>Mamiellophyceae</taxon>
        <taxon>Mamiellales</taxon>
        <taxon>Bathycoccaceae</taxon>
        <taxon>Bathycoccus</taxon>
    </lineage>
</organism>
<keyword evidence="3 12" id="KW-0328">Glycosyltransferase</keyword>
<keyword evidence="9" id="KW-0472">Membrane</keyword>
<evidence type="ECO:0000256" key="8">
    <source>
        <dbReference type="ARBA" id="ARBA00023034"/>
    </source>
</evidence>
<accession>K8EHR8</accession>
<comment type="subcellular location">
    <subcellularLocation>
        <location evidence="1">Golgi apparatus membrane</location>
        <topology evidence="1">Single-pass type II membrane protein</topology>
    </subcellularLocation>
</comment>
<dbReference type="Pfam" id="PF00777">
    <property type="entry name" value="Glyco_transf_29"/>
    <property type="match status" value="2"/>
</dbReference>
<dbReference type="GeneID" id="19014304"/>
<dbReference type="EMBL" id="FO082271">
    <property type="protein sequence ID" value="CCO17554.1"/>
    <property type="molecule type" value="Genomic_DNA"/>
</dbReference>
<keyword evidence="10" id="KW-0325">Glycoprotein</keyword>
<evidence type="ECO:0000256" key="6">
    <source>
        <dbReference type="ARBA" id="ARBA00022968"/>
    </source>
</evidence>
<evidence type="ECO:0000256" key="1">
    <source>
        <dbReference type="ARBA" id="ARBA00004323"/>
    </source>
</evidence>
<evidence type="ECO:0000256" key="5">
    <source>
        <dbReference type="ARBA" id="ARBA00022692"/>
    </source>
</evidence>
<dbReference type="GO" id="GO:0097503">
    <property type="term" value="P:sialylation"/>
    <property type="evidence" value="ECO:0007669"/>
    <property type="project" value="TreeGrafter"/>
</dbReference>
<dbReference type="OrthoDB" id="10264956at2759"/>
<evidence type="ECO:0000256" key="7">
    <source>
        <dbReference type="ARBA" id="ARBA00022989"/>
    </source>
</evidence>
<keyword evidence="5" id="KW-0812">Transmembrane</keyword>
<keyword evidence="13" id="KW-1185">Reference proteome</keyword>
<keyword evidence="4" id="KW-0808">Transferase</keyword>
<comment type="similarity">
    <text evidence="2">Belongs to the glycosyltransferase 29 family.</text>
</comment>
<dbReference type="PANTHER" id="PTHR46032:SF2">
    <property type="entry name" value="GAL BETA 1,3-GALNAC ALPHA-2,3-SIALYL TRANSFERASE-RELATED"/>
    <property type="match status" value="1"/>
</dbReference>
<reference evidence="12 13" key="1">
    <citation type="submission" date="2011-10" db="EMBL/GenBank/DDBJ databases">
        <authorList>
            <person name="Genoscope - CEA"/>
        </authorList>
    </citation>
    <scope>NUCLEOTIDE SEQUENCE [LARGE SCALE GENOMIC DNA]</scope>
    <source>
        <strain evidence="12 13">RCC 1105</strain>
    </source>
</reference>
<evidence type="ECO:0000256" key="9">
    <source>
        <dbReference type="ARBA" id="ARBA00023136"/>
    </source>
</evidence>
<dbReference type="InterPro" id="IPR051757">
    <property type="entry name" value="Beta-gal_alpha2-3_sialyltrans"/>
</dbReference>
<evidence type="ECO:0000256" key="10">
    <source>
        <dbReference type="ARBA" id="ARBA00023180"/>
    </source>
</evidence>